<dbReference type="Proteomes" id="UP000295479">
    <property type="component" value="Unassembled WGS sequence"/>
</dbReference>
<dbReference type="RefSeq" id="WP_132009562.1">
    <property type="nucleotide sequence ID" value="NZ_SMFK01000021.1"/>
</dbReference>
<dbReference type="AlphaFoldDB" id="A0A4R5C5G7"/>
<reference evidence="2 3" key="1">
    <citation type="submission" date="2019-03" db="EMBL/GenBank/DDBJ databases">
        <title>Flavobacterium AR-3-4 sp. nov. isolated from arctic soil.</title>
        <authorList>
            <person name="Chaudhary D.K."/>
        </authorList>
    </citation>
    <scope>NUCLEOTIDE SEQUENCE [LARGE SCALE GENOMIC DNA]</scope>
    <source>
        <strain evidence="2 3">AR-3-4</strain>
    </source>
</reference>
<sequence>MKNSLVYIYIFLTIIAPFFLNSCGSNEPVDSNFKNTNSGTTAGIFKVDIDGKTFVAASVQALVNDNYISISGLKTPSGEMVQITLPAPFNKVGTYSWKSVNGAGGIIGLVYIPTSGAAPYISSSKGSGGASDNIGYTDTASITITKIDIVNNKISGNFQFTGVKFKDLTGTSIETKILSNGSFTDVTFTKDIPVPITNNSFSAKLDGSVFSPVYIDALNSTGNINIIARRGTVETIGLSFLNTIAVGTYPLDSFIGNYKAGYIKNNNIDGSGIFSVNTGSITITSHDKINKKVAGTFKFSAISLIVSETHNITEGTFSVSY</sequence>
<evidence type="ECO:0000313" key="2">
    <source>
        <dbReference type="EMBL" id="TDD93889.1"/>
    </source>
</evidence>
<dbReference type="Pfam" id="PF19765">
    <property type="entry name" value="DUF6252"/>
    <property type="match status" value="2"/>
</dbReference>
<dbReference type="EMBL" id="SMFK01000021">
    <property type="protein sequence ID" value="TDD93889.1"/>
    <property type="molecule type" value="Genomic_DNA"/>
</dbReference>
<protein>
    <submittedName>
        <fullName evidence="2">Uncharacterized protein</fullName>
    </submittedName>
</protein>
<evidence type="ECO:0000313" key="3">
    <source>
        <dbReference type="Proteomes" id="UP000295479"/>
    </source>
</evidence>
<proteinExistence type="predicted"/>
<dbReference type="OrthoDB" id="1399177at2"/>
<keyword evidence="1" id="KW-0812">Transmembrane</keyword>
<name>A0A4R5C5G7_9FLAO</name>
<dbReference type="InterPro" id="IPR046219">
    <property type="entry name" value="DUF6252"/>
</dbReference>
<organism evidence="2 3">
    <name type="scientific">Flavobacterium cellulosilyticum</name>
    <dbReference type="NCBI Taxonomy" id="2541731"/>
    <lineage>
        <taxon>Bacteria</taxon>
        <taxon>Pseudomonadati</taxon>
        <taxon>Bacteroidota</taxon>
        <taxon>Flavobacteriia</taxon>
        <taxon>Flavobacteriales</taxon>
        <taxon>Flavobacteriaceae</taxon>
        <taxon>Flavobacterium</taxon>
    </lineage>
</organism>
<feature type="transmembrane region" description="Helical" evidence="1">
    <location>
        <begin position="6"/>
        <end position="24"/>
    </location>
</feature>
<keyword evidence="3" id="KW-1185">Reference proteome</keyword>
<gene>
    <name evidence="2" type="ORF">E0F76_18055</name>
</gene>
<keyword evidence="1" id="KW-0472">Membrane</keyword>
<keyword evidence="1" id="KW-1133">Transmembrane helix</keyword>
<evidence type="ECO:0000256" key="1">
    <source>
        <dbReference type="SAM" id="Phobius"/>
    </source>
</evidence>
<comment type="caution">
    <text evidence="2">The sequence shown here is derived from an EMBL/GenBank/DDBJ whole genome shotgun (WGS) entry which is preliminary data.</text>
</comment>
<accession>A0A4R5C5G7</accession>